<dbReference type="InterPro" id="IPR036322">
    <property type="entry name" value="WD40_repeat_dom_sf"/>
</dbReference>
<evidence type="ECO:0000259" key="7">
    <source>
        <dbReference type="PROSITE" id="PS50118"/>
    </source>
</evidence>
<evidence type="ECO:0000313" key="8">
    <source>
        <dbReference type="EMBL" id="KAL3655996.1"/>
    </source>
</evidence>
<evidence type="ECO:0000313" key="9">
    <source>
        <dbReference type="Proteomes" id="UP001632038"/>
    </source>
</evidence>
<protein>
    <recommendedName>
        <fullName evidence="7">HMG box domain-containing protein</fullName>
    </recommendedName>
</protein>
<evidence type="ECO:0000256" key="2">
    <source>
        <dbReference type="ARBA" id="ARBA00008774"/>
    </source>
</evidence>
<dbReference type="InterPro" id="IPR031061">
    <property type="entry name" value="HMGB_plant"/>
</dbReference>
<dbReference type="EMBL" id="JAVIJP010000001">
    <property type="protein sequence ID" value="KAL3655996.1"/>
    <property type="molecule type" value="Genomic_DNA"/>
</dbReference>
<proteinExistence type="inferred from homology"/>
<comment type="caution">
    <text evidence="8">The sequence shown here is derived from an EMBL/GenBank/DDBJ whole genome shotgun (WGS) entry which is preliminary data.</text>
</comment>
<keyword evidence="9" id="KW-1185">Reference proteome</keyword>
<evidence type="ECO:0000256" key="3">
    <source>
        <dbReference type="ARBA" id="ARBA00023125"/>
    </source>
</evidence>
<gene>
    <name evidence="8" type="ORF">CASFOL_000392</name>
</gene>
<dbReference type="AlphaFoldDB" id="A0ABD3EP82"/>
<evidence type="ECO:0000256" key="5">
    <source>
        <dbReference type="PROSITE-ProRule" id="PRU00267"/>
    </source>
</evidence>
<dbReference type="SUPFAM" id="SSF50978">
    <property type="entry name" value="WD40 repeat-like"/>
    <property type="match status" value="1"/>
</dbReference>
<sequence length="175" mass="19452">MLSGDGTLFVCNVRSNKVQTCSEFSEDELLSVVIMKNGRKVICGTQTGALLLYSWGFFKDCSDRLAVKNTTKKEAKAAKDPNKPNEASKEDFRKEYKEKHPSNKSVAVVCKAGGSDWNSMKKAPFVVAAAKRKEDFEHKIEDYKRKLAGGDENESDKSKSEVHDEDEDGCNAPFS</sequence>
<comment type="similarity">
    <text evidence="2">Belongs to the HMGB family.</text>
</comment>
<reference evidence="9" key="1">
    <citation type="journal article" date="2024" name="IScience">
        <title>Strigolactones Initiate the Formation of Haustorium-like Structures in Castilleja.</title>
        <authorList>
            <person name="Buerger M."/>
            <person name="Peterson D."/>
            <person name="Chory J."/>
        </authorList>
    </citation>
    <scope>NUCLEOTIDE SEQUENCE [LARGE SCALE GENOMIC DNA]</scope>
</reference>
<keyword evidence="3 5" id="KW-0238">DNA-binding</keyword>
<dbReference type="SUPFAM" id="SSF47095">
    <property type="entry name" value="HMG-box"/>
    <property type="match status" value="1"/>
</dbReference>
<dbReference type="GO" id="GO:0000785">
    <property type="term" value="C:chromatin"/>
    <property type="evidence" value="ECO:0007669"/>
    <property type="project" value="UniProtKB-ARBA"/>
</dbReference>
<dbReference type="PANTHER" id="PTHR46261:SF18">
    <property type="entry name" value="DNA-BINDING PROTEIN MNB1B"/>
    <property type="match status" value="1"/>
</dbReference>
<dbReference type="GO" id="GO:0005634">
    <property type="term" value="C:nucleus"/>
    <property type="evidence" value="ECO:0007669"/>
    <property type="project" value="UniProtKB-SubCell"/>
</dbReference>
<dbReference type="InterPro" id="IPR036910">
    <property type="entry name" value="HMG_box_dom_sf"/>
</dbReference>
<feature type="domain" description="HMG box" evidence="7">
    <location>
        <begin position="78"/>
        <end position="144"/>
    </location>
</feature>
<feature type="region of interest" description="Disordered" evidence="6">
    <location>
        <begin position="72"/>
        <end position="102"/>
    </location>
</feature>
<feature type="compositionally biased region" description="Basic and acidic residues" evidence="6">
    <location>
        <begin position="72"/>
        <end position="101"/>
    </location>
</feature>
<dbReference type="GO" id="GO:0003682">
    <property type="term" value="F:chromatin binding"/>
    <property type="evidence" value="ECO:0007669"/>
    <property type="project" value="UniProtKB-ARBA"/>
</dbReference>
<dbReference type="PANTHER" id="PTHR46261">
    <property type="entry name" value="HIGH MOBILITY GROUP B PROTEIN 4-RELATED"/>
    <property type="match status" value="1"/>
</dbReference>
<dbReference type="SMART" id="SM00398">
    <property type="entry name" value="HMG"/>
    <property type="match status" value="1"/>
</dbReference>
<dbReference type="Pfam" id="PF00505">
    <property type="entry name" value="HMG_box"/>
    <property type="match status" value="1"/>
</dbReference>
<dbReference type="InterPro" id="IPR009071">
    <property type="entry name" value="HMG_box_dom"/>
</dbReference>
<dbReference type="Gene3D" id="1.10.30.10">
    <property type="entry name" value="High mobility group box domain"/>
    <property type="match status" value="1"/>
</dbReference>
<evidence type="ECO:0000256" key="1">
    <source>
        <dbReference type="ARBA" id="ARBA00004123"/>
    </source>
</evidence>
<comment type="subcellular location">
    <subcellularLocation>
        <location evidence="1">Nucleus</location>
    </subcellularLocation>
</comment>
<dbReference type="GO" id="GO:0030527">
    <property type="term" value="F:structural constituent of chromatin"/>
    <property type="evidence" value="ECO:0007669"/>
    <property type="project" value="UniProtKB-ARBA"/>
</dbReference>
<accession>A0ABD3EP82</accession>
<feature type="region of interest" description="Disordered" evidence="6">
    <location>
        <begin position="141"/>
        <end position="175"/>
    </location>
</feature>
<feature type="compositionally biased region" description="Basic and acidic residues" evidence="6">
    <location>
        <begin position="141"/>
        <end position="162"/>
    </location>
</feature>
<feature type="DNA-binding region" description="HMG box" evidence="5">
    <location>
        <begin position="78"/>
        <end position="144"/>
    </location>
</feature>
<evidence type="ECO:0000256" key="6">
    <source>
        <dbReference type="SAM" id="MobiDB-lite"/>
    </source>
</evidence>
<organism evidence="8 9">
    <name type="scientific">Castilleja foliolosa</name>
    <dbReference type="NCBI Taxonomy" id="1961234"/>
    <lineage>
        <taxon>Eukaryota</taxon>
        <taxon>Viridiplantae</taxon>
        <taxon>Streptophyta</taxon>
        <taxon>Embryophyta</taxon>
        <taxon>Tracheophyta</taxon>
        <taxon>Spermatophyta</taxon>
        <taxon>Magnoliopsida</taxon>
        <taxon>eudicotyledons</taxon>
        <taxon>Gunneridae</taxon>
        <taxon>Pentapetalae</taxon>
        <taxon>asterids</taxon>
        <taxon>lamiids</taxon>
        <taxon>Lamiales</taxon>
        <taxon>Orobanchaceae</taxon>
        <taxon>Pedicularideae</taxon>
        <taxon>Castillejinae</taxon>
        <taxon>Castilleja</taxon>
    </lineage>
</organism>
<keyword evidence="4 5" id="KW-0539">Nucleus</keyword>
<dbReference type="GO" id="GO:0006325">
    <property type="term" value="P:chromatin organization"/>
    <property type="evidence" value="ECO:0007669"/>
    <property type="project" value="UniProtKB-ARBA"/>
</dbReference>
<dbReference type="Proteomes" id="UP001632038">
    <property type="component" value="Unassembled WGS sequence"/>
</dbReference>
<dbReference type="GO" id="GO:0003677">
    <property type="term" value="F:DNA binding"/>
    <property type="evidence" value="ECO:0007669"/>
    <property type="project" value="UniProtKB-UniRule"/>
</dbReference>
<dbReference type="PROSITE" id="PS50118">
    <property type="entry name" value="HMG_BOX_2"/>
    <property type="match status" value="1"/>
</dbReference>
<name>A0ABD3EP82_9LAMI</name>
<evidence type="ECO:0000256" key="4">
    <source>
        <dbReference type="ARBA" id="ARBA00023242"/>
    </source>
</evidence>